<feature type="compositionally biased region" description="Basic and acidic residues" evidence="6">
    <location>
        <begin position="683"/>
        <end position="697"/>
    </location>
</feature>
<sequence>MEISRSHGHRKRYCCYYCNTYFYQVDAWQRHNRKHTGVEIECEDCGDMLSDHFELKVHQQNCDASQIYTENTHMSFEEEFSSNKSLCSVKEKYVHDTPDSTSKQELSNNECIKSVKINPSKELVNKVDEKEAERCYNPASNIEQFIGEHKVSREETYSEFMIGIDHTQHVDLPEQPGIDSTVLIKSEEIKEVNSDIRQEDYTNNLDLNSFDISTVSPSSSNIDSQSVNAENNEQNKKYQPYFCKNCGARFTRKDSVTRHLKKSTCSGKSLIVCDVCGKIFMETLDLHQHFKTEHKNMPFTPRLITQQLRPFIELSQNYYPKYLLSSGQQPKPPDPIYRSVAPSVHSLFHNPYASTTSYVQQKESLHGRILTVMPKEFHDQDGAMAKNDLLLKRKNEFKRYGMEYLEDRSNHKYMKIDSEKNIDQYNQTPLINNTTGIRSINLSEYTSSAMNSKQYYDQHYIKKNDHNFSSIKDNILRLHQCKFCGLEFPRFDYLLTHLRKHKEKSEIEKGDVEESPVANINEHEKSVLTSITNDSSSDDPSDNHAKQKSSLQKLPIPTENITLETPNNGNQFSLQNKKLHQNNNNIQLTRSKVENSSEAITPGTDGKFRPFICENCGQRFTRKDSLVRHARKQTCFEEAFDLKCQECDKNFRYLKCLTQHQELVHGFKVNRLSNLSSDEEGSESERSEKSEENEKQLEPMGASMVELDSITRQEKYKSFHNETPNSVLQHHEEMYSAQKFDEKSINQKSNGSEYSSSFGVSMLPRPFQCDYCGDRFAHRHSLKRHVRRHLGIGIPCHECGKLYRDQSEWRRHQRSIHNRHYEKSDVPNRISFNDGVDQGLIGIVTNADSINKADDSSSDNSDFDTDIINAHKKNEPVYTDKYKVNTILQDNSAAKRFPEKPVVILNSDSKDEHSHHSQTGNDINSRKSVLDSYLFSGDPVDTDKMNPPTCLT</sequence>
<dbReference type="PANTHER" id="PTHR24409">
    <property type="entry name" value="ZINC FINGER PROTEIN 142"/>
    <property type="match status" value="1"/>
</dbReference>
<organism evidence="8 9">
    <name type="scientific">Hydra vulgaris</name>
    <name type="common">Hydra</name>
    <name type="synonym">Hydra attenuata</name>
    <dbReference type="NCBI Taxonomy" id="6087"/>
    <lineage>
        <taxon>Eukaryota</taxon>
        <taxon>Metazoa</taxon>
        <taxon>Cnidaria</taxon>
        <taxon>Hydrozoa</taxon>
        <taxon>Hydroidolina</taxon>
        <taxon>Anthoathecata</taxon>
        <taxon>Aplanulata</taxon>
        <taxon>Hydridae</taxon>
        <taxon>Hydra</taxon>
    </lineage>
</organism>
<dbReference type="PROSITE" id="PS50157">
    <property type="entry name" value="ZINC_FINGER_C2H2_2"/>
    <property type="match status" value="8"/>
</dbReference>
<accession>A0ABM4D327</accession>
<feature type="domain" description="C2H2-type" evidence="7">
    <location>
        <begin position="13"/>
        <end position="40"/>
    </location>
</feature>
<reference evidence="9" key="1">
    <citation type="submission" date="2025-08" db="UniProtKB">
        <authorList>
            <consortium name="RefSeq"/>
        </authorList>
    </citation>
    <scope>IDENTIFICATION</scope>
</reference>
<evidence type="ECO:0000256" key="6">
    <source>
        <dbReference type="SAM" id="MobiDB-lite"/>
    </source>
</evidence>
<keyword evidence="8" id="KW-1185">Reference proteome</keyword>
<evidence type="ECO:0000256" key="4">
    <source>
        <dbReference type="ARBA" id="ARBA00022833"/>
    </source>
</evidence>
<evidence type="ECO:0000256" key="3">
    <source>
        <dbReference type="ARBA" id="ARBA00022771"/>
    </source>
</evidence>
<name>A0ABM4D327_HYDVU</name>
<feature type="domain" description="C2H2-type" evidence="7">
    <location>
        <begin position="479"/>
        <end position="506"/>
    </location>
</feature>
<dbReference type="SMART" id="SM00355">
    <property type="entry name" value="ZnF_C2H2"/>
    <property type="match status" value="9"/>
</dbReference>
<proteinExistence type="predicted"/>
<feature type="domain" description="C2H2-type" evidence="7">
    <location>
        <begin position="794"/>
        <end position="822"/>
    </location>
</feature>
<gene>
    <name evidence="9" type="primary">LOC100202764</name>
</gene>
<dbReference type="SUPFAM" id="SSF57667">
    <property type="entry name" value="beta-beta-alpha zinc fingers"/>
    <property type="match status" value="4"/>
</dbReference>
<dbReference type="GeneID" id="100202764"/>
<evidence type="ECO:0000259" key="7">
    <source>
        <dbReference type="PROSITE" id="PS50157"/>
    </source>
</evidence>
<dbReference type="InterPro" id="IPR036236">
    <property type="entry name" value="Znf_C2H2_sf"/>
</dbReference>
<keyword evidence="1" id="KW-0479">Metal-binding</keyword>
<feature type="domain" description="C2H2-type" evidence="7">
    <location>
        <begin position="642"/>
        <end position="665"/>
    </location>
</feature>
<evidence type="ECO:0000256" key="5">
    <source>
        <dbReference type="PROSITE-ProRule" id="PRU00042"/>
    </source>
</evidence>
<keyword evidence="2" id="KW-0677">Repeat</keyword>
<evidence type="ECO:0000256" key="2">
    <source>
        <dbReference type="ARBA" id="ARBA00022737"/>
    </source>
</evidence>
<dbReference type="Gene3D" id="3.30.160.60">
    <property type="entry name" value="Classic Zinc Finger"/>
    <property type="match status" value="4"/>
</dbReference>
<feature type="compositionally biased region" description="Polar residues" evidence="6">
    <location>
        <begin position="559"/>
        <end position="572"/>
    </location>
</feature>
<feature type="domain" description="C2H2-type" evidence="7">
    <location>
        <begin position="271"/>
        <end position="298"/>
    </location>
</feature>
<dbReference type="InterPro" id="IPR013087">
    <property type="entry name" value="Znf_C2H2_type"/>
</dbReference>
<feature type="region of interest" description="Disordered" evidence="6">
    <location>
        <begin position="529"/>
        <end position="572"/>
    </location>
</feature>
<protein>
    <submittedName>
        <fullName evidence="9">Zinc finger protein 780A</fullName>
    </submittedName>
</protein>
<evidence type="ECO:0000313" key="9">
    <source>
        <dbReference type="RefSeq" id="XP_065668661.1"/>
    </source>
</evidence>
<feature type="domain" description="C2H2-type" evidence="7">
    <location>
        <begin position="611"/>
        <end position="638"/>
    </location>
</feature>
<keyword evidence="4" id="KW-0862">Zinc</keyword>
<dbReference type="PANTHER" id="PTHR24409:SF295">
    <property type="entry name" value="AZ2-RELATED"/>
    <property type="match status" value="1"/>
</dbReference>
<dbReference type="RefSeq" id="XP_065668661.1">
    <property type="nucleotide sequence ID" value="XM_065812589.1"/>
</dbReference>
<feature type="domain" description="C2H2-type" evidence="7">
    <location>
        <begin position="767"/>
        <end position="791"/>
    </location>
</feature>
<evidence type="ECO:0000313" key="8">
    <source>
        <dbReference type="Proteomes" id="UP001652625"/>
    </source>
</evidence>
<feature type="domain" description="C2H2-type" evidence="7">
    <location>
        <begin position="241"/>
        <end position="270"/>
    </location>
</feature>
<keyword evidence="3 5" id="KW-0863">Zinc-finger</keyword>
<dbReference type="Pfam" id="PF00096">
    <property type="entry name" value="zf-C2H2"/>
    <property type="match status" value="4"/>
</dbReference>
<feature type="region of interest" description="Disordered" evidence="6">
    <location>
        <begin position="675"/>
        <end position="704"/>
    </location>
</feature>
<dbReference type="Proteomes" id="UP001652625">
    <property type="component" value="Chromosome 12"/>
</dbReference>
<evidence type="ECO:0000256" key="1">
    <source>
        <dbReference type="ARBA" id="ARBA00022723"/>
    </source>
</evidence>
<dbReference type="PROSITE" id="PS00028">
    <property type="entry name" value="ZINC_FINGER_C2H2_1"/>
    <property type="match status" value="6"/>
</dbReference>